<dbReference type="AlphaFoldDB" id="A0A8J4A1Y2"/>
<feature type="transmembrane region" description="Helical" evidence="1">
    <location>
        <begin position="54"/>
        <end position="73"/>
    </location>
</feature>
<feature type="transmembrane region" description="Helical" evidence="1">
    <location>
        <begin position="7"/>
        <end position="28"/>
    </location>
</feature>
<protein>
    <recommendedName>
        <fullName evidence="2">Glyoxalase-like domain-containing protein</fullName>
    </recommendedName>
</protein>
<evidence type="ECO:0000256" key="1">
    <source>
        <dbReference type="SAM" id="Phobius"/>
    </source>
</evidence>
<feature type="domain" description="Glyoxalase-like" evidence="2">
    <location>
        <begin position="162"/>
        <end position="261"/>
    </location>
</feature>
<accession>A0A8J4A1Y2</accession>
<dbReference type="PANTHER" id="PTHR35908:SF1">
    <property type="entry name" value="CONSERVED PROTEIN"/>
    <property type="match status" value="1"/>
</dbReference>
<dbReference type="InterPro" id="IPR029068">
    <property type="entry name" value="Glyas_Bleomycin-R_OHBP_Dase"/>
</dbReference>
<keyword evidence="1" id="KW-1133">Transmembrane helix</keyword>
<dbReference type="RefSeq" id="WP_239160725.1">
    <property type="nucleotide sequence ID" value="NZ_BOPH01000098.1"/>
</dbReference>
<evidence type="ECO:0000313" key="3">
    <source>
        <dbReference type="EMBL" id="GIJ72345.1"/>
    </source>
</evidence>
<dbReference type="Proteomes" id="UP000635606">
    <property type="component" value="Unassembled WGS sequence"/>
</dbReference>
<feature type="transmembrane region" description="Helical" evidence="1">
    <location>
        <begin position="80"/>
        <end position="101"/>
    </location>
</feature>
<organism evidence="3 4">
    <name type="scientific">Virgisporangium ochraceum</name>
    <dbReference type="NCBI Taxonomy" id="65505"/>
    <lineage>
        <taxon>Bacteria</taxon>
        <taxon>Bacillati</taxon>
        <taxon>Actinomycetota</taxon>
        <taxon>Actinomycetes</taxon>
        <taxon>Micromonosporales</taxon>
        <taxon>Micromonosporaceae</taxon>
        <taxon>Virgisporangium</taxon>
    </lineage>
</organism>
<keyword evidence="1" id="KW-0812">Transmembrane</keyword>
<dbReference type="SUPFAM" id="SSF54593">
    <property type="entry name" value="Glyoxalase/Bleomycin resistance protein/Dihydroxybiphenyl dioxygenase"/>
    <property type="match status" value="1"/>
</dbReference>
<reference evidence="3" key="1">
    <citation type="submission" date="2021-01" db="EMBL/GenBank/DDBJ databases">
        <title>Whole genome shotgun sequence of Virgisporangium ochraceum NBRC 16418.</title>
        <authorList>
            <person name="Komaki H."/>
            <person name="Tamura T."/>
        </authorList>
    </citation>
    <scope>NUCLEOTIDE SEQUENCE</scope>
    <source>
        <strain evidence="3">NBRC 16418</strain>
    </source>
</reference>
<sequence>MTPRTLHVAVTTVAGLLVAGFVALYVGLGTVDLNDLEYRASQPLPVADRFPEDLFTAAYVVGVVLALGLVVLVERRVPLLAPLAVAVVLAACLGGILILAAATDPYADADLYPSWWRTLTAVQGLLLLAQSAMAIAILAVPPPATGERRRPPGTGVARVGTVVLKVDDLDRAARFWTAALGYTRYGDTASSPFLLPPDGQGPPLTLDTDDRTHLDLVVPDEATRRAEVDRLLALGATPVDGWAEVPHTVLSDPEGNLFCVVVHPDA</sequence>
<keyword evidence="1" id="KW-0472">Membrane</keyword>
<keyword evidence="4" id="KW-1185">Reference proteome</keyword>
<dbReference type="Pfam" id="PF18029">
    <property type="entry name" value="Glyoxalase_6"/>
    <property type="match status" value="1"/>
</dbReference>
<name>A0A8J4A1Y2_9ACTN</name>
<proteinExistence type="predicted"/>
<evidence type="ECO:0000313" key="4">
    <source>
        <dbReference type="Proteomes" id="UP000635606"/>
    </source>
</evidence>
<dbReference type="PANTHER" id="PTHR35908">
    <property type="entry name" value="HYPOTHETICAL FUSION PROTEIN"/>
    <property type="match status" value="1"/>
</dbReference>
<dbReference type="CDD" id="cd06587">
    <property type="entry name" value="VOC"/>
    <property type="match status" value="1"/>
</dbReference>
<comment type="caution">
    <text evidence="3">The sequence shown here is derived from an EMBL/GenBank/DDBJ whole genome shotgun (WGS) entry which is preliminary data.</text>
</comment>
<dbReference type="InterPro" id="IPR041581">
    <property type="entry name" value="Glyoxalase_6"/>
</dbReference>
<evidence type="ECO:0000259" key="2">
    <source>
        <dbReference type="Pfam" id="PF18029"/>
    </source>
</evidence>
<gene>
    <name evidence="3" type="ORF">Voc01_072620</name>
</gene>
<dbReference type="EMBL" id="BOPH01000098">
    <property type="protein sequence ID" value="GIJ72345.1"/>
    <property type="molecule type" value="Genomic_DNA"/>
</dbReference>
<feature type="transmembrane region" description="Helical" evidence="1">
    <location>
        <begin position="121"/>
        <end position="140"/>
    </location>
</feature>
<dbReference type="Gene3D" id="3.10.180.10">
    <property type="entry name" value="2,3-Dihydroxybiphenyl 1,2-Dioxygenase, domain 1"/>
    <property type="match status" value="1"/>
</dbReference>